<dbReference type="InterPro" id="IPR009057">
    <property type="entry name" value="Homeodomain-like_sf"/>
</dbReference>
<name>A0A8H7LB95_9ASCO</name>
<evidence type="ECO:0000313" key="1">
    <source>
        <dbReference type="EMBL" id="KAF8001230.1"/>
    </source>
</evidence>
<evidence type="ECO:0000313" key="2">
    <source>
        <dbReference type="Proteomes" id="UP000649328"/>
    </source>
</evidence>
<comment type="caution">
    <text evidence="1">The sequence shown here is derived from an EMBL/GenBank/DDBJ whole genome shotgun (WGS) entry which is preliminary data.</text>
</comment>
<accession>A0A8H7LB95</accession>
<reference evidence="1" key="1">
    <citation type="submission" date="2020-10" db="EMBL/GenBank/DDBJ databases">
        <title>The Whole-Genome Sequence of Metschnikowia persimmonesis, a Novel Endophytic Yeast Species Isolated from Medicinal Plant Diospyros kaki Thumb.</title>
        <authorList>
            <person name="Rahmat E."/>
            <person name="Kang Y."/>
        </authorList>
    </citation>
    <scope>NUCLEOTIDE SEQUENCE</scope>
    <source>
        <strain evidence="1">KIOM G15050</strain>
    </source>
</reference>
<dbReference type="AlphaFoldDB" id="A0A8H7LB95"/>
<proteinExistence type="predicted"/>
<dbReference type="SUPFAM" id="SSF46689">
    <property type="entry name" value="Homeodomain-like"/>
    <property type="match status" value="1"/>
</dbReference>
<organism evidence="1 2">
    <name type="scientific">Metschnikowia pulcherrima</name>
    <dbReference type="NCBI Taxonomy" id="27326"/>
    <lineage>
        <taxon>Eukaryota</taxon>
        <taxon>Fungi</taxon>
        <taxon>Dikarya</taxon>
        <taxon>Ascomycota</taxon>
        <taxon>Saccharomycotina</taxon>
        <taxon>Pichiomycetes</taxon>
        <taxon>Metschnikowiaceae</taxon>
        <taxon>Metschnikowia</taxon>
    </lineage>
</organism>
<gene>
    <name evidence="1" type="ORF">HF325_003731</name>
</gene>
<keyword evidence="2" id="KW-1185">Reference proteome</keyword>
<dbReference type="Proteomes" id="UP000649328">
    <property type="component" value="Unassembled WGS sequence"/>
</dbReference>
<protein>
    <submittedName>
        <fullName evidence="1">Uncharacterized protein</fullName>
    </submittedName>
</protein>
<dbReference type="EMBL" id="JACBPP010000005">
    <property type="protein sequence ID" value="KAF8001230.1"/>
    <property type="molecule type" value="Genomic_DNA"/>
</dbReference>
<sequence length="100" mass="11577">MGSIREAAKRLLINYSTAKSWVRKYEKDPTRLPDVGRSGGRSECQLDEEDKELVRQIVADCPDKQTSNVMKDLEHRMAELDLDQAAVKRFIAIQYAYWET</sequence>